<dbReference type="AlphaFoldDB" id="A0LIF4"/>
<feature type="transmembrane region" description="Helical" evidence="1">
    <location>
        <begin position="6"/>
        <end position="23"/>
    </location>
</feature>
<dbReference type="HOGENOM" id="CLU_2144612_0_0_7"/>
<evidence type="ECO:0000313" key="2">
    <source>
        <dbReference type="EMBL" id="ABK17206.1"/>
    </source>
</evidence>
<keyword evidence="1" id="KW-0472">Membrane</keyword>
<dbReference type="KEGG" id="sfu:Sfum_1518"/>
<organism evidence="2 3">
    <name type="scientific">Syntrophobacter fumaroxidans (strain DSM 10017 / MPOB)</name>
    <dbReference type="NCBI Taxonomy" id="335543"/>
    <lineage>
        <taxon>Bacteria</taxon>
        <taxon>Pseudomonadati</taxon>
        <taxon>Thermodesulfobacteriota</taxon>
        <taxon>Syntrophobacteria</taxon>
        <taxon>Syntrophobacterales</taxon>
        <taxon>Syntrophobacteraceae</taxon>
        <taxon>Syntrophobacter</taxon>
    </lineage>
</organism>
<keyword evidence="3" id="KW-1185">Reference proteome</keyword>
<dbReference type="RefSeq" id="WP_011698377.1">
    <property type="nucleotide sequence ID" value="NC_008554.1"/>
</dbReference>
<evidence type="ECO:0000313" key="3">
    <source>
        <dbReference type="Proteomes" id="UP000001784"/>
    </source>
</evidence>
<proteinExistence type="predicted"/>
<evidence type="ECO:0000256" key="1">
    <source>
        <dbReference type="SAM" id="Phobius"/>
    </source>
</evidence>
<keyword evidence="1" id="KW-0812">Transmembrane</keyword>
<gene>
    <name evidence="2" type="ordered locus">Sfum_1518</name>
</gene>
<protein>
    <submittedName>
        <fullName evidence="2">Uncharacterized protein</fullName>
    </submittedName>
</protein>
<dbReference type="EMBL" id="CP000478">
    <property type="protein sequence ID" value="ABK17206.1"/>
    <property type="molecule type" value="Genomic_DNA"/>
</dbReference>
<dbReference type="Proteomes" id="UP000001784">
    <property type="component" value="Chromosome"/>
</dbReference>
<keyword evidence="1" id="KW-1133">Transmembrane helix</keyword>
<name>A0LIF4_SYNFM</name>
<dbReference type="STRING" id="335543.Sfum_1518"/>
<accession>A0LIF4</accession>
<dbReference type="InParanoid" id="A0LIF4"/>
<reference evidence="2 3" key="1">
    <citation type="submission" date="2006-10" db="EMBL/GenBank/DDBJ databases">
        <title>Complete sequence of Syntrophobacter fumaroxidans MPOB.</title>
        <authorList>
            <consortium name="US DOE Joint Genome Institute"/>
            <person name="Copeland A."/>
            <person name="Lucas S."/>
            <person name="Lapidus A."/>
            <person name="Barry K."/>
            <person name="Detter J.C."/>
            <person name="Glavina del Rio T."/>
            <person name="Hammon N."/>
            <person name="Israni S."/>
            <person name="Pitluck S."/>
            <person name="Goltsman E.G."/>
            <person name="Martinez M."/>
            <person name="Schmutz J."/>
            <person name="Larimer F."/>
            <person name="Land M."/>
            <person name="Hauser L."/>
            <person name="Kyrpides N."/>
            <person name="Kim E."/>
            <person name="Boone D.R."/>
            <person name="Brockman F."/>
            <person name="Culley D."/>
            <person name="Ferry J."/>
            <person name="Gunsalus R."/>
            <person name="McInerney M.J."/>
            <person name="Morrison M."/>
            <person name="Plugge C."/>
            <person name="Rohlin L."/>
            <person name="Scholten J."/>
            <person name="Sieber J."/>
            <person name="Stams A.J.M."/>
            <person name="Worm P."/>
            <person name="Henstra A.M."/>
            <person name="Richardson P."/>
        </authorList>
    </citation>
    <scope>NUCLEOTIDE SEQUENCE [LARGE SCALE GENOMIC DNA]</scope>
    <source>
        <strain evidence="3">DSM 10017 / MPOB</strain>
    </source>
</reference>
<sequence>MEWFVPVIFVLVIGFIGVWWHIFTAEKKADFELEWLKRTRKIRIPDQSFHTSVFNLQLCVSCEEVHADEVCPKCASEVCIPLRRIVRSTRGVEFPIKAGEKPDNIIKLRMAN</sequence>